<dbReference type="Proteomes" id="UP001057402">
    <property type="component" value="Chromosome 8"/>
</dbReference>
<organism evidence="1 2">
    <name type="scientific">Melastoma candidum</name>
    <dbReference type="NCBI Taxonomy" id="119954"/>
    <lineage>
        <taxon>Eukaryota</taxon>
        <taxon>Viridiplantae</taxon>
        <taxon>Streptophyta</taxon>
        <taxon>Embryophyta</taxon>
        <taxon>Tracheophyta</taxon>
        <taxon>Spermatophyta</taxon>
        <taxon>Magnoliopsida</taxon>
        <taxon>eudicotyledons</taxon>
        <taxon>Gunneridae</taxon>
        <taxon>Pentapetalae</taxon>
        <taxon>rosids</taxon>
        <taxon>malvids</taxon>
        <taxon>Myrtales</taxon>
        <taxon>Melastomataceae</taxon>
        <taxon>Melastomatoideae</taxon>
        <taxon>Melastomateae</taxon>
        <taxon>Melastoma</taxon>
    </lineage>
</organism>
<reference evidence="2" key="1">
    <citation type="journal article" date="2023" name="Front. Plant Sci.">
        <title>Chromosomal-level genome assembly of Melastoma candidum provides insights into trichome evolution.</title>
        <authorList>
            <person name="Zhong Y."/>
            <person name="Wu W."/>
            <person name="Sun C."/>
            <person name="Zou P."/>
            <person name="Liu Y."/>
            <person name="Dai S."/>
            <person name="Zhou R."/>
        </authorList>
    </citation>
    <scope>NUCLEOTIDE SEQUENCE [LARGE SCALE GENOMIC DNA]</scope>
</reference>
<evidence type="ECO:0000313" key="1">
    <source>
        <dbReference type="EMBL" id="KAI4330993.1"/>
    </source>
</evidence>
<comment type="caution">
    <text evidence="1">The sequence shown here is derived from an EMBL/GenBank/DDBJ whole genome shotgun (WGS) entry which is preliminary data.</text>
</comment>
<evidence type="ECO:0000313" key="2">
    <source>
        <dbReference type="Proteomes" id="UP001057402"/>
    </source>
</evidence>
<name>A0ACB9N4T1_9MYRT</name>
<dbReference type="EMBL" id="CM042887">
    <property type="protein sequence ID" value="KAI4330993.1"/>
    <property type="molecule type" value="Genomic_DNA"/>
</dbReference>
<sequence length="144" mass="16154">MFYSNSSELQSFLVNPFSNFSKKETMMIFEGQEISLFYKESLSLLLILLLLALLGRGCGLGRLREVYQWSFLRFLLGFTTFLCGFDLLDGLGGLNRLGSGVGVELLRSARTTSHDIGCEYIGGRKGGCGGGCRRERFIRFSYCR</sequence>
<accession>A0ACB9N4T1</accession>
<protein>
    <submittedName>
        <fullName evidence="1">Uncharacterized protein</fullName>
    </submittedName>
</protein>
<gene>
    <name evidence="1" type="ORF">MLD38_029227</name>
</gene>
<proteinExistence type="predicted"/>
<keyword evidence="2" id="KW-1185">Reference proteome</keyword>